<dbReference type="EMBL" id="CP115859">
    <property type="protein sequence ID" value="WBV59881.1"/>
    <property type="molecule type" value="Genomic_DNA"/>
</dbReference>
<gene>
    <name evidence="1" type="ORF">PFY12_12610</name>
</gene>
<evidence type="ECO:0000313" key="1">
    <source>
        <dbReference type="EMBL" id="WBV59881.1"/>
    </source>
</evidence>
<protein>
    <submittedName>
        <fullName evidence="1">Helix-turn-helix domain-containing protein</fullName>
    </submittedName>
</protein>
<sequence length="103" mass="11950">MNDKDSLIYHFSKFVSELENRIAQRVLSELTAHSGLLGGVQPSEERLLKADELCELLHISTSHLYNLRKKFPDFPIQYFGGSPRYKLSEVEEFIKVQPLKKKK</sequence>
<evidence type="ECO:0000313" key="2">
    <source>
        <dbReference type="Proteomes" id="UP001210978"/>
    </source>
</evidence>
<proteinExistence type="predicted"/>
<name>A0ABY7QJK9_9FLAO</name>
<reference evidence="1 2" key="1">
    <citation type="submission" date="2023-01" db="EMBL/GenBank/DDBJ databases">
        <title>Complete genome of Chryseobacterium camelliae VAN22-5A.</title>
        <authorList>
            <person name="Zong G."/>
            <person name="Cao G."/>
        </authorList>
    </citation>
    <scope>NUCLEOTIDE SEQUENCE [LARGE SCALE GENOMIC DNA]</scope>
    <source>
        <strain evidence="1 2">VAN22-5A</strain>
    </source>
</reference>
<dbReference type="SUPFAM" id="SSF46955">
    <property type="entry name" value="Putative DNA-binding domain"/>
    <property type="match status" value="1"/>
</dbReference>
<dbReference type="InterPro" id="IPR009061">
    <property type="entry name" value="DNA-bd_dom_put_sf"/>
</dbReference>
<accession>A0ABY7QJK9</accession>
<dbReference type="Proteomes" id="UP001210978">
    <property type="component" value="Chromosome"/>
</dbReference>
<keyword evidence="2" id="KW-1185">Reference proteome</keyword>
<organism evidence="1 2">
    <name type="scientific">Chryseobacterium camelliae</name>
    <dbReference type="NCBI Taxonomy" id="1265445"/>
    <lineage>
        <taxon>Bacteria</taxon>
        <taxon>Pseudomonadati</taxon>
        <taxon>Bacteroidota</taxon>
        <taxon>Flavobacteriia</taxon>
        <taxon>Flavobacteriales</taxon>
        <taxon>Weeksellaceae</taxon>
        <taxon>Chryseobacterium group</taxon>
        <taxon>Chryseobacterium</taxon>
    </lineage>
</organism>
<dbReference type="RefSeq" id="WP_271148230.1">
    <property type="nucleotide sequence ID" value="NZ_CP115859.1"/>
</dbReference>